<dbReference type="EMBL" id="BMZW01000054">
    <property type="protein sequence ID" value="GFZ62878.1"/>
    <property type="molecule type" value="Genomic_DNA"/>
</dbReference>
<dbReference type="RefSeq" id="WP_189659251.1">
    <property type="nucleotide sequence ID" value="NZ_BMZW01000054.1"/>
</dbReference>
<name>A0A9P3AHP7_PSEA0</name>
<dbReference type="AlphaFoldDB" id="A0A9P3AHP7"/>
<evidence type="ECO:0000313" key="3">
    <source>
        <dbReference type="Proteomes" id="UP000630864"/>
    </source>
</evidence>
<sequence length="245" mass="27897">MRLLLMSDLHIEFRPMEPPPADLYDVVLLAGDVHTQGRSAEWAAGHFQKPVMLVAGNHEFYKSSWHKTLKRLGIPSGDHVHFLERQTIVLEGVRFIGAVGWSDFEGTGNQHLAALEARVLMNDYKLIRLEPNYSRLTPEFTRRVAQEARAWLREQIAEPFAGKTVVITHFPPLMRFVPDFGNPPHLRAAYGNDWAEFVGMDIDLWLFGHTHHPVDQILEGTRFISNPRGYPDEGVAFDPQLVVTL</sequence>
<dbReference type="GO" id="GO:0016787">
    <property type="term" value="F:hydrolase activity"/>
    <property type="evidence" value="ECO:0007669"/>
    <property type="project" value="InterPro"/>
</dbReference>
<dbReference type="Gene3D" id="3.60.21.10">
    <property type="match status" value="1"/>
</dbReference>
<proteinExistence type="predicted"/>
<dbReference type="Pfam" id="PF00149">
    <property type="entry name" value="Metallophos"/>
    <property type="match status" value="1"/>
</dbReference>
<evidence type="ECO:0000259" key="1">
    <source>
        <dbReference type="Pfam" id="PF00149"/>
    </source>
</evidence>
<evidence type="ECO:0000313" key="2">
    <source>
        <dbReference type="EMBL" id="GFZ62878.1"/>
    </source>
</evidence>
<dbReference type="PANTHER" id="PTHR37844:SF2">
    <property type="entry name" value="SER_THR PROTEIN PHOSPHATASE SUPERFAMILY (AFU_ORTHOLOGUE AFUA_1G14840)"/>
    <property type="match status" value="1"/>
</dbReference>
<dbReference type="SUPFAM" id="SSF56300">
    <property type="entry name" value="Metallo-dependent phosphatases"/>
    <property type="match status" value="1"/>
</dbReference>
<organism evidence="2 3">
    <name type="scientific">Pseudomonas amygdali pv. eriobotryae</name>
    <dbReference type="NCBI Taxonomy" id="129137"/>
    <lineage>
        <taxon>Bacteria</taxon>
        <taxon>Pseudomonadati</taxon>
        <taxon>Pseudomonadota</taxon>
        <taxon>Gammaproteobacteria</taxon>
        <taxon>Pseudomonadales</taxon>
        <taxon>Pseudomonadaceae</taxon>
        <taxon>Pseudomonas</taxon>
        <taxon>Pseudomonas amygdali</taxon>
    </lineage>
</organism>
<reference evidence="2" key="1">
    <citation type="submission" date="2020-09" db="EMBL/GenBank/DDBJ databases">
        <title>Pseudomonas syringae pv. eriobotryae genome sequence causing loquat canker disease.</title>
        <authorList>
            <person name="Fukuda S."/>
            <person name="Tashiro H."/>
            <person name="Nagano Y."/>
        </authorList>
    </citation>
    <scope>NUCLEOTIDE SEQUENCE</scope>
    <source>
        <strain evidence="2">AM001</strain>
    </source>
</reference>
<dbReference type="PANTHER" id="PTHR37844">
    <property type="entry name" value="SER/THR PROTEIN PHOSPHATASE SUPERFAMILY (AFU_ORTHOLOGUE AFUA_1G14840)"/>
    <property type="match status" value="1"/>
</dbReference>
<dbReference type="Proteomes" id="UP000630864">
    <property type="component" value="Unassembled WGS sequence"/>
</dbReference>
<comment type="caution">
    <text evidence="2">The sequence shown here is derived from an EMBL/GenBank/DDBJ whole genome shotgun (WGS) entry which is preliminary data.</text>
</comment>
<accession>A0A9P3AHP7</accession>
<gene>
    <name evidence="2" type="ORF">PSE10A_53890</name>
</gene>
<feature type="domain" description="Calcineurin-like phosphoesterase" evidence="1">
    <location>
        <begin position="1"/>
        <end position="213"/>
    </location>
</feature>
<dbReference type="InterPro" id="IPR029052">
    <property type="entry name" value="Metallo-depent_PP-like"/>
</dbReference>
<dbReference type="InterPro" id="IPR004843">
    <property type="entry name" value="Calcineurin-like_PHP"/>
</dbReference>
<protein>
    <submittedName>
        <fullName evidence="2">Serine/threonine protein phosphatase</fullName>
    </submittedName>
</protein>